<name>A0A978V196_ZIZJJ</name>
<comment type="caution">
    <text evidence="1">The sequence shown here is derived from an EMBL/GenBank/DDBJ whole genome shotgun (WGS) entry which is preliminary data.</text>
</comment>
<organism evidence="1 2">
    <name type="scientific">Ziziphus jujuba var. spinosa</name>
    <dbReference type="NCBI Taxonomy" id="714518"/>
    <lineage>
        <taxon>Eukaryota</taxon>
        <taxon>Viridiplantae</taxon>
        <taxon>Streptophyta</taxon>
        <taxon>Embryophyta</taxon>
        <taxon>Tracheophyta</taxon>
        <taxon>Spermatophyta</taxon>
        <taxon>Magnoliopsida</taxon>
        <taxon>eudicotyledons</taxon>
        <taxon>Gunneridae</taxon>
        <taxon>Pentapetalae</taxon>
        <taxon>rosids</taxon>
        <taxon>fabids</taxon>
        <taxon>Rosales</taxon>
        <taxon>Rhamnaceae</taxon>
        <taxon>Paliureae</taxon>
        <taxon>Ziziphus</taxon>
    </lineage>
</organism>
<proteinExistence type="predicted"/>
<reference evidence="1" key="1">
    <citation type="journal article" date="2021" name="Front. Plant Sci.">
        <title>Chromosome-Scale Genome Assembly for Chinese Sour Jujube and Insights Into Its Genome Evolution and Domestication Signature.</title>
        <authorList>
            <person name="Shen L.-Y."/>
            <person name="Luo H."/>
            <person name="Wang X.-L."/>
            <person name="Wang X.-M."/>
            <person name="Qiu X.-J."/>
            <person name="Liu H."/>
            <person name="Zhou S.-S."/>
            <person name="Jia K.-H."/>
            <person name="Nie S."/>
            <person name="Bao Y.-T."/>
            <person name="Zhang R.-G."/>
            <person name="Yun Q.-Z."/>
            <person name="Chai Y.-H."/>
            <person name="Lu J.-Y."/>
            <person name="Li Y."/>
            <person name="Zhao S.-W."/>
            <person name="Mao J.-F."/>
            <person name="Jia S.-G."/>
            <person name="Mao Y.-M."/>
        </authorList>
    </citation>
    <scope>NUCLEOTIDE SEQUENCE</scope>
    <source>
        <strain evidence="1">AT0</strain>
        <tissue evidence="1">Leaf</tissue>
    </source>
</reference>
<gene>
    <name evidence="1" type="ORF">FEM48_Zijuj07G0000400</name>
</gene>
<evidence type="ECO:0000313" key="1">
    <source>
        <dbReference type="EMBL" id="KAH7521129.1"/>
    </source>
</evidence>
<dbReference type="Proteomes" id="UP000813462">
    <property type="component" value="Unassembled WGS sequence"/>
</dbReference>
<accession>A0A978V196</accession>
<protein>
    <submittedName>
        <fullName evidence="1">Uncharacterized protein</fullName>
    </submittedName>
</protein>
<evidence type="ECO:0000313" key="2">
    <source>
        <dbReference type="Proteomes" id="UP000813462"/>
    </source>
</evidence>
<dbReference type="AlphaFoldDB" id="A0A978V196"/>
<dbReference type="EMBL" id="JAEACU010000007">
    <property type="protein sequence ID" value="KAH7521129.1"/>
    <property type="molecule type" value="Genomic_DNA"/>
</dbReference>
<sequence>MVNIGVRICGCGVRIDVKFVTITSIHDNSGNSTIRQLQMRMVYIADVAQNGIVADKTVPGLLTYVQQSNDKDGLGDVEADVVADNDYTSHPSTMVVVNDEKRTTNTHGPSNDYQ</sequence>